<dbReference type="PANTHER" id="PTHR23427:SF2">
    <property type="entry name" value="SURFEIT LOCUS PROTEIN 1"/>
    <property type="match status" value="1"/>
</dbReference>
<dbReference type="InterPro" id="IPR045214">
    <property type="entry name" value="Surf1/Surf4"/>
</dbReference>
<evidence type="ECO:0000256" key="2">
    <source>
        <dbReference type="ARBA" id="ARBA00022692"/>
    </source>
</evidence>
<sequence>MLPAFQALSNWQWHRLQDRQAANVLIQEQIDKEPVAIDELVVTVNGATTVPDEFQWRTIEMTGVWQTENQVLVRKKSLESDLGLWVVTPLELVDGTIVMVNRGWTAAANSAVDSPVVADVPTGTIEVLGRLREISSRTKPAPTDLPDGQVDRIIPLEIVDSPETLSNAYVEMTASRPESKSSDIRTLPAPEVTEGAHRSYAIQWLFFEIMTVIGWIILVRNELKEQRKISLS</sequence>
<gene>
    <name evidence="6" type="ORF">UFOPK2171_00099</name>
    <name evidence="7" type="ORF">UFOPK2237_00415</name>
</gene>
<evidence type="ECO:0000256" key="4">
    <source>
        <dbReference type="ARBA" id="ARBA00023136"/>
    </source>
</evidence>
<dbReference type="EMBL" id="CAEZWD010000005">
    <property type="protein sequence ID" value="CAB4641380.1"/>
    <property type="molecule type" value="Genomic_DNA"/>
</dbReference>
<keyword evidence="4 5" id="KW-0472">Membrane</keyword>
<dbReference type="Pfam" id="PF02104">
    <property type="entry name" value="SURF1"/>
    <property type="match status" value="1"/>
</dbReference>
<reference evidence="6" key="1">
    <citation type="submission" date="2020-05" db="EMBL/GenBank/DDBJ databases">
        <authorList>
            <person name="Chiriac C."/>
            <person name="Salcher M."/>
            <person name="Ghai R."/>
            <person name="Kavagutti S V."/>
        </authorList>
    </citation>
    <scope>NUCLEOTIDE SEQUENCE</scope>
</reference>
<evidence type="ECO:0000313" key="6">
    <source>
        <dbReference type="EMBL" id="CAB4641380.1"/>
    </source>
</evidence>
<dbReference type="EMBL" id="CAEZWI010000033">
    <property type="protein sequence ID" value="CAB4649476.1"/>
    <property type="molecule type" value="Genomic_DNA"/>
</dbReference>
<evidence type="ECO:0000256" key="5">
    <source>
        <dbReference type="SAM" id="Phobius"/>
    </source>
</evidence>
<dbReference type="PANTHER" id="PTHR23427">
    <property type="entry name" value="SURFEIT LOCUS PROTEIN"/>
    <property type="match status" value="1"/>
</dbReference>
<organism evidence="6">
    <name type="scientific">freshwater metagenome</name>
    <dbReference type="NCBI Taxonomy" id="449393"/>
    <lineage>
        <taxon>unclassified sequences</taxon>
        <taxon>metagenomes</taxon>
        <taxon>ecological metagenomes</taxon>
    </lineage>
</organism>
<evidence type="ECO:0000313" key="7">
    <source>
        <dbReference type="EMBL" id="CAB4649476.1"/>
    </source>
</evidence>
<evidence type="ECO:0000256" key="1">
    <source>
        <dbReference type="ARBA" id="ARBA00004370"/>
    </source>
</evidence>
<proteinExistence type="predicted"/>
<keyword evidence="3 5" id="KW-1133">Transmembrane helix</keyword>
<feature type="transmembrane region" description="Helical" evidence="5">
    <location>
        <begin position="200"/>
        <end position="219"/>
    </location>
</feature>
<comment type="subcellular location">
    <subcellularLocation>
        <location evidence="1">Membrane</location>
    </subcellularLocation>
</comment>
<dbReference type="GO" id="GO:0016020">
    <property type="term" value="C:membrane"/>
    <property type="evidence" value="ECO:0007669"/>
    <property type="project" value="UniProtKB-SubCell"/>
</dbReference>
<dbReference type="InterPro" id="IPR002994">
    <property type="entry name" value="Surf1/Shy1"/>
</dbReference>
<dbReference type="PROSITE" id="PS50895">
    <property type="entry name" value="SURF1"/>
    <property type="match status" value="1"/>
</dbReference>
<dbReference type="AlphaFoldDB" id="A0A6J6JUZ4"/>
<name>A0A6J6JUZ4_9ZZZZ</name>
<accession>A0A6J6JUZ4</accession>
<keyword evidence="2 5" id="KW-0812">Transmembrane</keyword>
<dbReference type="CDD" id="cd06662">
    <property type="entry name" value="SURF1"/>
    <property type="match status" value="1"/>
</dbReference>
<evidence type="ECO:0000256" key="3">
    <source>
        <dbReference type="ARBA" id="ARBA00022989"/>
    </source>
</evidence>
<protein>
    <submittedName>
        <fullName evidence="6">Unannotated protein</fullName>
    </submittedName>
</protein>